<dbReference type="Pfam" id="PF00026">
    <property type="entry name" value="Asp"/>
    <property type="match status" value="1"/>
</dbReference>
<dbReference type="PROSITE" id="PS51767">
    <property type="entry name" value="PEPTIDASE_A1"/>
    <property type="match status" value="1"/>
</dbReference>
<keyword evidence="5" id="KW-1185">Reference proteome</keyword>
<dbReference type="SUPFAM" id="SSF50630">
    <property type="entry name" value="Acid proteases"/>
    <property type="match status" value="1"/>
</dbReference>
<sequence length="305" mass="33635">MLHLLVLAIAPTLVSANGLAEWQQPLSKHPGEAKCGRGRKGLHYGSAFSFFLNGDWRYYFSDYFPGDGQCGRGELTPLSMKALDDISNRIAPPKPKSDTGDKKSKNEVAKKKAVSLMLSIPQGTEEEGPLIIEPEPQWKLFHEWDLSVEIQWAKSKLPGRGLNITSIGIRQGSTSTSKTSHVPLNFGTPFTNLPADVFDLLAASTRPQRTDMGRGIKPVETVDCNAVKDFPDIILNFEEDGFELVVKPEQYILSISNELGGLFKGQCVLMVSRGGEVSLGWAALRGMTVWMDWVNARTGFGRPKR</sequence>
<evidence type="ECO:0000313" key="5">
    <source>
        <dbReference type="Proteomes" id="UP000800035"/>
    </source>
</evidence>
<dbReference type="OrthoDB" id="3747338at2759"/>
<evidence type="ECO:0000259" key="3">
    <source>
        <dbReference type="PROSITE" id="PS51767"/>
    </source>
</evidence>
<evidence type="ECO:0000256" key="1">
    <source>
        <dbReference type="SAM" id="MobiDB-lite"/>
    </source>
</evidence>
<dbReference type="InterPro" id="IPR021109">
    <property type="entry name" value="Peptidase_aspartic_dom_sf"/>
</dbReference>
<reference evidence="4" key="1">
    <citation type="journal article" date="2020" name="Stud. Mycol.">
        <title>101 Dothideomycetes genomes: a test case for predicting lifestyles and emergence of pathogens.</title>
        <authorList>
            <person name="Haridas S."/>
            <person name="Albert R."/>
            <person name="Binder M."/>
            <person name="Bloem J."/>
            <person name="Labutti K."/>
            <person name="Salamov A."/>
            <person name="Andreopoulos B."/>
            <person name="Baker S."/>
            <person name="Barry K."/>
            <person name="Bills G."/>
            <person name="Bluhm B."/>
            <person name="Cannon C."/>
            <person name="Castanera R."/>
            <person name="Culley D."/>
            <person name="Daum C."/>
            <person name="Ezra D."/>
            <person name="Gonzalez J."/>
            <person name="Henrissat B."/>
            <person name="Kuo A."/>
            <person name="Liang C."/>
            <person name="Lipzen A."/>
            <person name="Lutzoni F."/>
            <person name="Magnuson J."/>
            <person name="Mondo S."/>
            <person name="Nolan M."/>
            <person name="Ohm R."/>
            <person name="Pangilinan J."/>
            <person name="Park H.-J."/>
            <person name="Ramirez L."/>
            <person name="Alfaro M."/>
            <person name="Sun H."/>
            <person name="Tritt A."/>
            <person name="Yoshinaga Y."/>
            <person name="Zwiers L.-H."/>
            <person name="Turgeon B."/>
            <person name="Goodwin S."/>
            <person name="Spatafora J."/>
            <person name="Crous P."/>
            <person name="Grigoriev I."/>
        </authorList>
    </citation>
    <scope>NUCLEOTIDE SEQUENCE</scope>
    <source>
        <strain evidence="4">CBS 675.92</strain>
    </source>
</reference>
<evidence type="ECO:0000313" key="4">
    <source>
        <dbReference type="EMBL" id="KAF1951622.1"/>
    </source>
</evidence>
<proteinExistence type="predicted"/>
<dbReference type="Gene3D" id="2.40.70.10">
    <property type="entry name" value="Acid Proteases"/>
    <property type="match status" value="1"/>
</dbReference>
<protein>
    <recommendedName>
        <fullName evidence="3">Peptidase A1 domain-containing protein</fullName>
    </recommendedName>
</protein>
<keyword evidence="2" id="KW-0732">Signal</keyword>
<dbReference type="InterPro" id="IPR033121">
    <property type="entry name" value="PEPTIDASE_A1"/>
</dbReference>
<dbReference type="AlphaFoldDB" id="A0A6A5TIZ2"/>
<name>A0A6A5TIZ2_9PLEO</name>
<feature type="signal peptide" evidence="2">
    <location>
        <begin position="1"/>
        <end position="16"/>
    </location>
</feature>
<feature type="compositionally biased region" description="Basic and acidic residues" evidence="1">
    <location>
        <begin position="95"/>
        <end position="107"/>
    </location>
</feature>
<feature type="domain" description="Peptidase A1" evidence="3">
    <location>
        <begin position="1"/>
        <end position="301"/>
    </location>
</feature>
<evidence type="ECO:0000256" key="2">
    <source>
        <dbReference type="SAM" id="SignalP"/>
    </source>
</evidence>
<organism evidence="4 5">
    <name type="scientific">Byssothecium circinans</name>
    <dbReference type="NCBI Taxonomy" id="147558"/>
    <lineage>
        <taxon>Eukaryota</taxon>
        <taxon>Fungi</taxon>
        <taxon>Dikarya</taxon>
        <taxon>Ascomycota</taxon>
        <taxon>Pezizomycotina</taxon>
        <taxon>Dothideomycetes</taxon>
        <taxon>Pleosporomycetidae</taxon>
        <taxon>Pleosporales</taxon>
        <taxon>Massarineae</taxon>
        <taxon>Massarinaceae</taxon>
        <taxon>Byssothecium</taxon>
    </lineage>
</organism>
<dbReference type="Proteomes" id="UP000800035">
    <property type="component" value="Unassembled WGS sequence"/>
</dbReference>
<accession>A0A6A5TIZ2</accession>
<gene>
    <name evidence="4" type="ORF">CC80DRAFT_496005</name>
</gene>
<feature type="region of interest" description="Disordered" evidence="1">
    <location>
        <begin position="86"/>
        <end position="107"/>
    </location>
</feature>
<dbReference type="EMBL" id="ML977016">
    <property type="protein sequence ID" value="KAF1951622.1"/>
    <property type="molecule type" value="Genomic_DNA"/>
</dbReference>
<feature type="chain" id="PRO_5025658528" description="Peptidase A1 domain-containing protein" evidence="2">
    <location>
        <begin position="17"/>
        <end position="305"/>
    </location>
</feature>